<dbReference type="Proteomes" id="UP001275440">
    <property type="component" value="Unassembled WGS sequence"/>
</dbReference>
<accession>A0ABU3WS02</accession>
<organism evidence="1 2">
    <name type="scientific">Rhodococcus zopfii</name>
    <dbReference type="NCBI Taxonomy" id="43772"/>
    <lineage>
        <taxon>Bacteria</taxon>
        <taxon>Bacillati</taxon>
        <taxon>Actinomycetota</taxon>
        <taxon>Actinomycetes</taxon>
        <taxon>Mycobacteriales</taxon>
        <taxon>Nocardiaceae</taxon>
        <taxon>Rhodococcus</taxon>
    </lineage>
</organism>
<protein>
    <submittedName>
        <fullName evidence="1">Uncharacterized protein</fullName>
    </submittedName>
</protein>
<comment type="caution">
    <text evidence="1">The sequence shown here is derived from an EMBL/GenBank/DDBJ whole genome shotgun (WGS) entry which is preliminary data.</text>
</comment>
<name>A0ABU3WS02_9NOCA</name>
<dbReference type="EMBL" id="WBMO01000001">
    <property type="protein sequence ID" value="MDV2476389.1"/>
    <property type="molecule type" value="Genomic_DNA"/>
</dbReference>
<evidence type="ECO:0000313" key="2">
    <source>
        <dbReference type="Proteomes" id="UP001275440"/>
    </source>
</evidence>
<keyword evidence="2" id="KW-1185">Reference proteome</keyword>
<sequence length="271" mass="29144">MTTSKPEFLDAPASGRRTPPLIVDHLDYSQRVLLRGNPIPWDDPTALSNLFNQAHGLLRPDVTLLDLGAYYRILARDPRLQDAMTARSRPGYALRVLLGDPSAGRAAATLVATVAGTTRLPLVLQIPSPRAWLAQTHPGTTEDLDADRVESAAMYVADWLRGFADVPVAALLLDERAAGGVPAVPVDTYTPIGNVAVHYRWELGLRDDPSVSFGGRDGDVLGDDFWLGDHAAVPAASAAFRLTRLPESAVPETVLARLADLDREGVRSGAM</sequence>
<proteinExistence type="predicted"/>
<reference evidence="1 2" key="1">
    <citation type="submission" date="2019-10" db="EMBL/GenBank/DDBJ databases">
        <title>Draft Genome Assembly of Rhodococcus zopfii DSM44189.</title>
        <authorList>
            <person name="Sutton J.M."/>
            <person name="Akob D.M."/>
            <person name="Bushman T.J."/>
        </authorList>
    </citation>
    <scope>NUCLEOTIDE SEQUENCE [LARGE SCALE GENOMIC DNA]</scope>
    <source>
        <strain evidence="1 2">DSM 44189</strain>
    </source>
</reference>
<evidence type="ECO:0000313" key="1">
    <source>
        <dbReference type="EMBL" id="MDV2476389.1"/>
    </source>
</evidence>
<gene>
    <name evidence="1" type="ORF">F8M49_15550</name>
</gene>